<dbReference type="PROSITE" id="PS00028">
    <property type="entry name" value="ZINC_FINGER_C2H2_1"/>
    <property type="match status" value="5"/>
</dbReference>
<gene>
    <name evidence="16 17" type="primary">LOC113203095</name>
</gene>
<dbReference type="SUPFAM" id="SSF57667">
    <property type="entry name" value="beta-beta-alpha zinc fingers"/>
    <property type="match status" value="4"/>
</dbReference>
<dbReference type="GO" id="GO:0005634">
    <property type="term" value="C:nucleus"/>
    <property type="evidence" value="ECO:0007669"/>
    <property type="project" value="UniProtKB-SubCell"/>
</dbReference>
<dbReference type="Proteomes" id="UP000504606">
    <property type="component" value="Unplaced"/>
</dbReference>
<dbReference type="RefSeq" id="XP_026273371.1">
    <property type="nucleotide sequence ID" value="XM_026417586.2"/>
</dbReference>
<dbReference type="GeneID" id="113203095"/>
<dbReference type="PANTHER" id="PTHR24409">
    <property type="entry name" value="ZINC FINGER PROTEIN 142"/>
    <property type="match status" value="1"/>
</dbReference>
<dbReference type="GO" id="GO:0008270">
    <property type="term" value="F:zinc ion binding"/>
    <property type="evidence" value="ECO:0007669"/>
    <property type="project" value="UniProtKB-KW"/>
</dbReference>
<dbReference type="SMART" id="SM00355">
    <property type="entry name" value="ZnF_C2H2"/>
    <property type="match status" value="11"/>
</dbReference>
<evidence type="ECO:0000256" key="7">
    <source>
        <dbReference type="ARBA" id="ARBA00023015"/>
    </source>
</evidence>
<keyword evidence="5 11" id="KW-0863">Zinc-finger</keyword>
<comment type="similarity">
    <text evidence="2">Belongs to the krueppel C2H2-type zinc-finger protein family.</text>
</comment>
<organism evidence="15 16">
    <name type="scientific">Frankliniella occidentalis</name>
    <name type="common">Western flower thrips</name>
    <name type="synonym">Euthrips occidentalis</name>
    <dbReference type="NCBI Taxonomy" id="133901"/>
    <lineage>
        <taxon>Eukaryota</taxon>
        <taxon>Metazoa</taxon>
        <taxon>Ecdysozoa</taxon>
        <taxon>Arthropoda</taxon>
        <taxon>Hexapoda</taxon>
        <taxon>Insecta</taxon>
        <taxon>Pterygota</taxon>
        <taxon>Neoptera</taxon>
        <taxon>Paraneoptera</taxon>
        <taxon>Thysanoptera</taxon>
        <taxon>Terebrantia</taxon>
        <taxon>Thripoidea</taxon>
        <taxon>Thripidae</taxon>
        <taxon>Frankliniella</taxon>
    </lineage>
</organism>
<feature type="coiled-coil region" evidence="12">
    <location>
        <begin position="92"/>
        <end position="126"/>
    </location>
</feature>
<sequence length="730" mass="81566">MEIDIKDLEGVTLLPLADGRVAYVDKTGTVFMCGLKEELLTDEFQQSLTVEGDDAEPSDIIDQQEDAQFIVPDLFSDQCTNLILGTPEAEYLTQSVEENDDEENELEKCEVDIEQVDELLDTSKNNSFSVLQVDDDCVEQVTVFKCRACLYTAAEKTSIVQHYAKEHLKVTSHSTYLSTPGTIPVSEEFERLAQSVVADSQDDFLEDTNLPESEPEQLLYVCVECQGAFESIEICKQHMIQEHKFVSGRGKAPPKAPIHILSDEGTGVPSASAMEPVVTLTERGVQWQSIELMDRPVLIRNQETSIKKDAIKEAGSTSSTAGKKLGNSPKEEVQKVKQRARKIKCTFPSCVSKFSNDKALQIHISCHSKDRSVKEFHCVHCDEIFVRWRLCSAHLWRVHKVDVDLLTCPTCQAYKAATPLKLEIHMRTHGDLRPYRCKLCPKSFKQSAQLRNHCTSVHVDKSSAETSTRWYMEQQCNHCGKTYSNAKGLKRHIQAVHSKIKPYVCSVCGHSSACKAMLALHLRQHTGEKPHACTHCDYRTGDHNTLRRHMMRHTGERPYKCPYCSYSSIQSNCYKAHLRNRHPGESGLFSCSSCTFQTINQDTYVQHVADHQKGLVVPREDASTSNGEEVEYFPGNVAAAHLIYRYLGTFLPEPGQKLPPANITDSRTSADGTTQSITIQIPSQEDPSIVVEDDESSHSFFLKGTDDDVGIDTGGITIPAEPSDLGIVES</sequence>
<evidence type="ECO:0000256" key="3">
    <source>
        <dbReference type="ARBA" id="ARBA00022723"/>
    </source>
</evidence>
<dbReference type="GO" id="GO:0000977">
    <property type="term" value="F:RNA polymerase II transcription regulatory region sequence-specific DNA binding"/>
    <property type="evidence" value="ECO:0007669"/>
    <property type="project" value="TreeGrafter"/>
</dbReference>
<keyword evidence="8" id="KW-0238">DNA-binding</keyword>
<dbReference type="InterPro" id="IPR013087">
    <property type="entry name" value="Znf_C2H2_type"/>
</dbReference>
<dbReference type="InterPro" id="IPR036236">
    <property type="entry name" value="Znf_C2H2_sf"/>
</dbReference>
<evidence type="ECO:0000259" key="14">
    <source>
        <dbReference type="PROSITE" id="PS50157"/>
    </source>
</evidence>
<evidence type="ECO:0000256" key="9">
    <source>
        <dbReference type="ARBA" id="ARBA00023163"/>
    </source>
</evidence>
<keyword evidence="3" id="KW-0479">Metal-binding</keyword>
<dbReference type="OrthoDB" id="6077919at2759"/>
<evidence type="ECO:0000256" key="2">
    <source>
        <dbReference type="ARBA" id="ARBA00006991"/>
    </source>
</evidence>
<feature type="domain" description="C2H2-type" evidence="14">
    <location>
        <begin position="343"/>
        <end position="372"/>
    </location>
</feature>
<evidence type="ECO:0000256" key="4">
    <source>
        <dbReference type="ARBA" id="ARBA00022737"/>
    </source>
</evidence>
<dbReference type="PANTHER" id="PTHR24409:SF295">
    <property type="entry name" value="AZ2-RELATED"/>
    <property type="match status" value="1"/>
</dbReference>
<keyword evidence="9" id="KW-0804">Transcription</keyword>
<feature type="domain" description="C2H2-type" evidence="14">
    <location>
        <begin position="474"/>
        <end position="502"/>
    </location>
</feature>
<dbReference type="KEGG" id="foc:113203095"/>
<protein>
    <submittedName>
        <fullName evidence="16 17">Zinc finger protein 569-like</fullName>
    </submittedName>
</protein>
<keyword evidence="6" id="KW-0862">Zinc</keyword>
<evidence type="ECO:0000256" key="13">
    <source>
        <dbReference type="SAM" id="MobiDB-lite"/>
    </source>
</evidence>
<evidence type="ECO:0000256" key="12">
    <source>
        <dbReference type="SAM" id="Coils"/>
    </source>
</evidence>
<evidence type="ECO:0000256" key="1">
    <source>
        <dbReference type="ARBA" id="ARBA00004123"/>
    </source>
</evidence>
<dbReference type="PROSITE" id="PS50157">
    <property type="entry name" value="ZINC_FINGER_C2H2_2"/>
    <property type="match status" value="6"/>
</dbReference>
<dbReference type="RefSeq" id="XP_026273373.1">
    <property type="nucleotide sequence ID" value="XM_026417588.2"/>
</dbReference>
<evidence type="ECO:0000256" key="5">
    <source>
        <dbReference type="ARBA" id="ARBA00022771"/>
    </source>
</evidence>
<evidence type="ECO:0000256" key="11">
    <source>
        <dbReference type="PROSITE-ProRule" id="PRU00042"/>
    </source>
</evidence>
<evidence type="ECO:0000256" key="8">
    <source>
        <dbReference type="ARBA" id="ARBA00023125"/>
    </source>
</evidence>
<accession>A0A6J1S3L5</accession>
<keyword evidence="10" id="KW-0539">Nucleus</keyword>
<proteinExistence type="inferred from homology"/>
<evidence type="ECO:0000313" key="15">
    <source>
        <dbReference type="Proteomes" id="UP000504606"/>
    </source>
</evidence>
<dbReference type="FunFam" id="3.30.160.60:FF:001370">
    <property type="entry name" value="Zinc finger protein"/>
    <property type="match status" value="1"/>
</dbReference>
<reference evidence="16 17" key="1">
    <citation type="submission" date="2025-04" db="UniProtKB">
        <authorList>
            <consortium name="RefSeq"/>
        </authorList>
    </citation>
    <scope>IDENTIFICATION</scope>
    <source>
        <tissue evidence="16 17">Whole organism</tissue>
    </source>
</reference>
<dbReference type="FunFam" id="3.30.160.60:FF:000446">
    <property type="entry name" value="Zinc finger protein"/>
    <property type="match status" value="2"/>
</dbReference>
<evidence type="ECO:0000313" key="16">
    <source>
        <dbReference type="RefSeq" id="XP_026273371.1"/>
    </source>
</evidence>
<dbReference type="AlphaFoldDB" id="A0A6J1S3L5"/>
<keyword evidence="4" id="KW-0677">Repeat</keyword>
<feature type="domain" description="C2H2-type" evidence="14">
    <location>
        <begin position="503"/>
        <end position="530"/>
    </location>
</feature>
<feature type="region of interest" description="Disordered" evidence="13">
    <location>
        <begin position="309"/>
        <end position="333"/>
    </location>
</feature>
<name>A0A6J1S3L5_FRAOC</name>
<dbReference type="Pfam" id="PF00096">
    <property type="entry name" value="zf-C2H2"/>
    <property type="match status" value="2"/>
</dbReference>
<feature type="domain" description="C2H2-type" evidence="14">
    <location>
        <begin position="435"/>
        <end position="463"/>
    </location>
</feature>
<evidence type="ECO:0000256" key="10">
    <source>
        <dbReference type="ARBA" id="ARBA00023242"/>
    </source>
</evidence>
<feature type="domain" description="C2H2-type" evidence="14">
    <location>
        <begin position="531"/>
        <end position="558"/>
    </location>
</feature>
<dbReference type="GO" id="GO:0000981">
    <property type="term" value="F:DNA-binding transcription factor activity, RNA polymerase II-specific"/>
    <property type="evidence" value="ECO:0007669"/>
    <property type="project" value="TreeGrafter"/>
</dbReference>
<comment type="subcellular location">
    <subcellularLocation>
        <location evidence="1">Nucleus</location>
    </subcellularLocation>
</comment>
<keyword evidence="12" id="KW-0175">Coiled coil</keyword>
<dbReference type="Gene3D" id="3.30.160.60">
    <property type="entry name" value="Classic Zinc Finger"/>
    <property type="match status" value="6"/>
</dbReference>
<evidence type="ECO:0000313" key="17">
    <source>
        <dbReference type="RefSeq" id="XP_026273373.1"/>
    </source>
</evidence>
<keyword evidence="7" id="KW-0805">Transcription regulation</keyword>
<keyword evidence="15" id="KW-1185">Reference proteome</keyword>
<evidence type="ECO:0000256" key="6">
    <source>
        <dbReference type="ARBA" id="ARBA00022833"/>
    </source>
</evidence>
<feature type="domain" description="C2H2-type" evidence="14">
    <location>
        <begin position="559"/>
        <end position="587"/>
    </location>
</feature>